<dbReference type="Proteomes" id="UP001162483">
    <property type="component" value="Unassembled WGS sequence"/>
</dbReference>
<evidence type="ECO:0000313" key="2">
    <source>
        <dbReference type="Proteomes" id="UP001162483"/>
    </source>
</evidence>
<sequence length="48" mass="5079">MRGPGRADIADAGSAEGAYSECGVRGGWIECVMKSELKIIIINAATFY</sequence>
<keyword evidence="2" id="KW-1185">Reference proteome</keyword>
<name>A0ABN9APQ3_9NEOB</name>
<proteinExistence type="predicted"/>
<comment type="caution">
    <text evidence="1">The sequence shown here is derived from an EMBL/GenBank/DDBJ whole genome shotgun (WGS) entry which is preliminary data.</text>
</comment>
<evidence type="ECO:0000313" key="1">
    <source>
        <dbReference type="EMBL" id="CAI9537337.1"/>
    </source>
</evidence>
<gene>
    <name evidence="1" type="ORF">SPARVUS_LOCUS1195972</name>
</gene>
<protein>
    <submittedName>
        <fullName evidence="1">Uncharacterized protein</fullName>
    </submittedName>
</protein>
<reference evidence="1" key="1">
    <citation type="submission" date="2023-05" db="EMBL/GenBank/DDBJ databases">
        <authorList>
            <person name="Stuckert A."/>
        </authorList>
    </citation>
    <scope>NUCLEOTIDE SEQUENCE</scope>
</reference>
<feature type="non-terminal residue" evidence="1">
    <location>
        <position position="48"/>
    </location>
</feature>
<organism evidence="1 2">
    <name type="scientific">Staurois parvus</name>
    <dbReference type="NCBI Taxonomy" id="386267"/>
    <lineage>
        <taxon>Eukaryota</taxon>
        <taxon>Metazoa</taxon>
        <taxon>Chordata</taxon>
        <taxon>Craniata</taxon>
        <taxon>Vertebrata</taxon>
        <taxon>Euteleostomi</taxon>
        <taxon>Amphibia</taxon>
        <taxon>Batrachia</taxon>
        <taxon>Anura</taxon>
        <taxon>Neobatrachia</taxon>
        <taxon>Ranoidea</taxon>
        <taxon>Ranidae</taxon>
        <taxon>Staurois</taxon>
    </lineage>
</organism>
<accession>A0ABN9APQ3</accession>
<dbReference type="EMBL" id="CATNWA010000551">
    <property type="protein sequence ID" value="CAI9537337.1"/>
    <property type="molecule type" value="Genomic_DNA"/>
</dbReference>